<comment type="caution">
    <text evidence="2">The sequence shown here is derived from an EMBL/GenBank/DDBJ whole genome shotgun (WGS) entry which is preliminary data.</text>
</comment>
<gene>
    <name evidence="2" type="ORF">BBOU_0318</name>
</gene>
<dbReference type="AlphaFoldDB" id="A0A086ZNU0"/>
<protein>
    <submittedName>
        <fullName evidence="2">Uncharacterized protein</fullName>
    </submittedName>
</protein>
<name>A0A086ZNU0_9BIFI</name>
<keyword evidence="1" id="KW-0472">Membrane</keyword>
<keyword evidence="1" id="KW-1133">Transmembrane helix</keyword>
<reference evidence="2 3" key="1">
    <citation type="submission" date="2014-03" db="EMBL/GenBank/DDBJ databases">
        <title>Genomics of Bifidobacteria.</title>
        <authorList>
            <person name="Ventura M."/>
            <person name="Milani C."/>
            <person name="Lugli G.A."/>
        </authorList>
    </citation>
    <scope>NUCLEOTIDE SEQUENCE [LARGE SCALE GENOMIC DNA]</scope>
    <source>
        <strain evidence="2 3">LMG 10736</strain>
    </source>
</reference>
<keyword evidence="3" id="KW-1185">Reference proteome</keyword>
<keyword evidence="1" id="KW-0812">Transmembrane</keyword>
<sequence>MDINVVTGVVGAVTGLVGGVSGCVALFQTHAGNKLAKDANDSAEEANGIATDSKGIAEHANDLAGKANEIAADANAISQRALAVTADQTVYKWRVEYDGETSTVFLVNDCGNIARDVHVFVRFEDQTIAQARVDKTMPFCEIALESEFFSKQIIKDQSEIDAINSGNGFFSAGIGTCRVTVHVTYTTELGSRRNTEIEQRLTNSQRH</sequence>
<evidence type="ECO:0000313" key="3">
    <source>
        <dbReference type="Proteomes" id="UP000029093"/>
    </source>
</evidence>
<feature type="transmembrane region" description="Helical" evidence="1">
    <location>
        <begin position="6"/>
        <end position="27"/>
    </location>
</feature>
<evidence type="ECO:0000313" key="2">
    <source>
        <dbReference type="EMBL" id="KFI48190.1"/>
    </source>
</evidence>
<dbReference type="GeneID" id="303203517"/>
<evidence type="ECO:0000256" key="1">
    <source>
        <dbReference type="SAM" id="Phobius"/>
    </source>
</evidence>
<proteinExistence type="predicted"/>
<dbReference type="Proteomes" id="UP000029093">
    <property type="component" value="Unassembled WGS sequence"/>
</dbReference>
<dbReference type="OrthoDB" id="3239177at2"/>
<dbReference type="RefSeq" id="WP_026502465.1">
    <property type="nucleotide sequence ID" value="NZ_JGYQ01000007.1"/>
</dbReference>
<dbReference type="EMBL" id="JGYQ01000007">
    <property type="protein sequence ID" value="KFI48190.1"/>
    <property type="molecule type" value="Genomic_DNA"/>
</dbReference>
<organism evidence="2 3">
    <name type="scientific">Bifidobacterium boum</name>
    <dbReference type="NCBI Taxonomy" id="78343"/>
    <lineage>
        <taxon>Bacteria</taxon>
        <taxon>Bacillati</taxon>
        <taxon>Actinomycetota</taxon>
        <taxon>Actinomycetes</taxon>
        <taxon>Bifidobacteriales</taxon>
        <taxon>Bifidobacteriaceae</taxon>
        <taxon>Bifidobacterium</taxon>
    </lineage>
</organism>
<accession>A0A086ZNU0</accession>